<evidence type="ECO:0000256" key="1">
    <source>
        <dbReference type="ARBA" id="ARBA00004141"/>
    </source>
</evidence>
<dbReference type="Gene3D" id="1.10.287.70">
    <property type="match status" value="2"/>
</dbReference>
<dbReference type="InterPro" id="IPR011992">
    <property type="entry name" value="EF-hand-dom_pair"/>
</dbReference>
<dbReference type="GO" id="GO:0022841">
    <property type="term" value="F:potassium ion leak channel activity"/>
    <property type="evidence" value="ECO:0007669"/>
    <property type="project" value="TreeGrafter"/>
</dbReference>
<evidence type="ECO:0000256" key="3">
    <source>
        <dbReference type="ARBA" id="ARBA00022692"/>
    </source>
</evidence>
<keyword evidence="6" id="KW-0406">Ion transport</keyword>
<reference evidence="13 14" key="2">
    <citation type="submission" date="2024-05" db="EMBL/GenBank/DDBJ databases">
        <authorList>
            <person name="Chen Y."/>
            <person name="Shah S."/>
            <person name="Dougan E. K."/>
            <person name="Thang M."/>
            <person name="Chan C."/>
        </authorList>
    </citation>
    <scope>NUCLEOTIDE SEQUENCE [LARGE SCALE GENOMIC DNA]</scope>
</reference>
<dbReference type="PROSITE" id="PS00018">
    <property type="entry name" value="EF_HAND_1"/>
    <property type="match status" value="1"/>
</dbReference>
<dbReference type="Pfam" id="PF07885">
    <property type="entry name" value="Ion_trans_2"/>
    <property type="match status" value="2"/>
</dbReference>
<proteinExistence type="predicted"/>
<feature type="region of interest" description="Disordered" evidence="9">
    <location>
        <begin position="384"/>
        <end position="409"/>
    </location>
</feature>
<dbReference type="AlphaFoldDB" id="A0A9P1FMC3"/>
<dbReference type="GO" id="GO:0005737">
    <property type="term" value="C:cytoplasm"/>
    <property type="evidence" value="ECO:0007669"/>
    <property type="project" value="UniProtKB-ARBA"/>
</dbReference>
<feature type="domain" description="EF-hand" evidence="11">
    <location>
        <begin position="160"/>
        <end position="195"/>
    </location>
</feature>
<feature type="transmembrane region" description="Helical" evidence="10">
    <location>
        <begin position="242"/>
        <end position="263"/>
    </location>
</feature>
<comment type="subcellular location">
    <subcellularLocation>
        <location evidence="1">Membrane</location>
        <topology evidence="1">Multi-pass membrane protein</topology>
    </subcellularLocation>
</comment>
<keyword evidence="3 10" id="KW-0812">Transmembrane</keyword>
<dbReference type="SUPFAM" id="SSF81324">
    <property type="entry name" value="Voltage-gated potassium channels"/>
    <property type="match status" value="2"/>
</dbReference>
<feature type="transmembrane region" description="Helical" evidence="10">
    <location>
        <begin position="299"/>
        <end position="317"/>
    </location>
</feature>
<dbReference type="OrthoDB" id="297496at2759"/>
<dbReference type="InterPro" id="IPR013099">
    <property type="entry name" value="K_chnl_dom"/>
</dbReference>
<evidence type="ECO:0000256" key="5">
    <source>
        <dbReference type="ARBA" id="ARBA00022989"/>
    </source>
</evidence>
<dbReference type="InterPro" id="IPR003280">
    <property type="entry name" value="2pore_dom_K_chnl"/>
</dbReference>
<evidence type="ECO:0000256" key="2">
    <source>
        <dbReference type="ARBA" id="ARBA00022448"/>
    </source>
</evidence>
<evidence type="ECO:0000313" key="14">
    <source>
        <dbReference type="Proteomes" id="UP001152797"/>
    </source>
</evidence>
<dbReference type="GO" id="GO:0005886">
    <property type="term" value="C:plasma membrane"/>
    <property type="evidence" value="ECO:0007669"/>
    <property type="project" value="TreeGrafter"/>
</dbReference>
<dbReference type="PRINTS" id="PR01333">
    <property type="entry name" value="2POREKCHANEL"/>
</dbReference>
<dbReference type="EMBL" id="CAMXCT030000504">
    <property type="protein sequence ID" value="CAL4766982.1"/>
    <property type="molecule type" value="Genomic_DNA"/>
</dbReference>
<keyword evidence="5 10" id="KW-1133">Transmembrane helix</keyword>
<protein>
    <submittedName>
        <fullName evidence="13">Two pore potassium channel protein sup-9 (Suppressor of unc-93 protein 9) (N2P38)</fullName>
    </submittedName>
</protein>
<dbReference type="PROSITE" id="PS50222">
    <property type="entry name" value="EF_HAND_2"/>
    <property type="match status" value="1"/>
</dbReference>
<keyword evidence="7 10" id="KW-0472">Membrane</keyword>
<keyword evidence="4" id="KW-0106">Calcium</keyword>
<evidence type="ECO:0000313" key="12">
    <source>
        <dbReference type="EMBL" id="CAI3979670.1"/>
    </source>
</evidence>
<evidence type="ECO:0000256" key="9">
    <source>
        <dbReference type="SAM" id="MobiDB-lite"/>
    </source>
</evidence>
<keyword evidence="8 13" id="KW-0407">Ion channel</keyword>
<keyword evidence="2" id="KW-0813">Transport</keyword>
<dbReference type="InterPro" id="IPR002048">
    <property type="entry name" value="EF_hand_dom"/>
</dbReference>
<evidence type="ECO:0000313" key="13">
    <source>
        <dbReference type="EMBL" id="CAL4766982.1"/>
    </source>
</evidence>
<dbReference type="EMBL" id="CAMXCT010000504">
    <property type="protein sequence ID" value="CAI3979670.1"/>
    <property type="molecule type" value="Genomic_DNA"/>
</dbReference>
<dbReference type="SUPFAM" id="SSF47473">
    <property type="entry name" value="EF-hand"/>
    <property type="match status" value="1"/>
</dbReference>
<evidence type="ECO:0000256" key="10">
    <source>
        <dbReference type="SAM" id="Phobius"/>
    </source>
</evidence>
<dbReference type="EMBL" id="CAMXCT020000504">
    <property type="protein sequence ID" value="CAL1133045.1"/>
    <property type="molecule type" value="Genomic_DNA"/>
</dbReference>
<dbReference type="Pfam" id="PF13499">
    <property type="entry name" value="EF-hand_7"/>
    <property type="match status" value="1"/>
</dbReference>
<reference evidence="12" key="1">
    <citation type="submission" date="2022-10" db="EMBL/GenBank/DDBJ databases">
        <authorList>
            <person name="Chen Y."/>
            <person name="Dougan E. K."/>
            <person name="Chan C."/>
            <person name="Rhodes N."/>
            <person name="Thang M."/>
        </authorList>
    </citation>
    <scope>NUCLEOTIDE SEQUENCE</scope>
</reference>
<evidence type="ECO:0000256" key="4">
    <source>
        <dbReference type="ARBA" id="ARBA00022837"/>
    </source>
</evidence>
<sequence>MCTFELDTDPALAAVLRIKVARHMIQEKRLRAEHLHLQQQLKAELSNETFSLLLASGFKEVNESDPFAWDFDGVLHSRSLMFSFTTVASIGYGDMAPLTTSGQIFCIIFTLIATPGLVLTYLAAARKSLPGRLSLLISLIFSASRVSDSQLDFVYLMAMLMDERNIRIFHKYDRDDSGQLNLPEFMVALNDLGYPAREEDVRMLMEEVNICDSELISIEEFGQAMVLLEHSDAKFRKLRHTALLIFVVALIWLFVGTATFMYVESWSFVESMWFCWETSMTIGLGDLIPQTDTGRWLNVIYSFIGLGHLSLLLQSFVDMLQLHTSTLGRVEKRFVEVRSRLALGQDERAGRLTRSFSNLLSGSKKVAGQEMLGCLEAGRDEIPVEARPDSPKPPRWTGAKRAVEDLQTI</sequence>
<evidence type="ECO:0000256" key="7">
    <source>
        <dbReference type="ARBA" id="ARBA00023136"/>
    </source>
</evidence>
<comment type="caution">
    <text evidence="12">The sequence shown here is derived from an EMBL/GenBank/DDBJ whole genome shotgun (WGS) entry which is preliminary data.</text>
</comment>
<feature type="transmembrane region" description="Helical" evidence="10">
    <location>
        <begin position="102"/>
        <end position="124"/>
    </location>
</feature>
<organism evidence="12">
    <name type="scientific">Cladocopium goreaui</name>
    <dbReference type="NCBI Taxonomy" id="2562237"/>
    <lineage>
        <taxon>Eukaryota</taxon>
        <taxon>Sar</taxon>
        <taxon>Alveolata</taxon>
        <taxon>Dinophyceae</taxon>
        <taxon>Suessiales</taxon>
        <taxon>Symbiodiniaceae</taxon>
        <taxon>Cladocopium</taxon>
    </lineage>
</organism>
<dbReference type="GO" id="GO:0030322">
    <property type="term" value="P:stabilization of membrane potential"/>
    <property type="evidence" value="ECO:0007669"/>
    <property type="project" value="TreeGrafter"/>
</dbReference>
<dbReference type="GO" id="GO:0015271">
    <property type="term" value="F:outward rectifier potassium channel activity"/>
    <property type="evidence" value="ECO:0007669"/>
    <property type="project" value="TreeGrafter"/>
</dbReference>
<dbReference type="Proteomes" id="UP001152797">
    <property type="component" value="Unassembled WGS sequence"/>
</dbReference>
<gene>
    <name evidence="12" type="ORF">C1SCF055_LOCUS7607</name>
</gene>
<dbReference type="InterPro" id="IPR018247">
    <property type="entry name" value="EF_Hand_1_Ca_BS"/>
</dbReference>
<evidence type="ECO:0000256" key="8">
    <source>
        <dbReference type="ARBA" id="ARBA00023303"/>
    </source>
</evidence>
<keyword evidence="14" id="KW-1185">Reference proteome</keyword>
<dbReference type="CDD" id="cd00051">
    <property type="entry name" value="EFh"/>
    <property type="match status" value="1"/>
</dbReference>
<dbReference type="PANTHER" id="PTHR11003">
    <property type="entry name" value="POTASSIUM CHANNEL, SUBFAMILY K"/>
    <property type="match status" value="1"/>
</dbReference>
<accession>A0A9P1FMC3</accession>
<name>A0A9P1FMC3_9DINO</name>
<evidence type="ECO:0000259" key="11">
    <source>
        <dbReference type="PROSITE" id="PS50222"/>
    </source>
</evidence>
<dbReference type="PANTHER" id="PTHR11003:SF291">
    <property type="entry name" value="IP11374P"/>
    <property type="match status" value="1"/>
</dbReference>
<evidence type="ECO:0000256" key="6">
    <source>
        <dbReference type="ARBA" id="ARBA00023065"/>
    </source>
</evidence>
<dbReference type="GO" id="GO:0005509">
    <property type="term" value="F:calcium ion binding"/>
    <property type="evidence" value="ECO:0007669"/>
    <property type="project" value="InterPro"/>
</dbReference>
<dbReference type="Gene3D" id="1.10.238.10">
    <property type="entry name" value="EF-hand"/>
    <property type="match status" value="1"/>
</dbReference>